<dbReference type="GO" id="GO:0032977">
    <property type="term" value="F:membrane insertase activity"/>
    <property type="evidence" value="ECO:0007669"/>
    <property type="project" value="InterPro"/>
</dbReference>
<reference evidence="10 11" key="1">
    <citation type="submission" date="2014-04" db="EMBL/GenBank/DDBJ databases">
        <authorList>
            <consortium name="DOE Joint Genome Institute"/>
            <person name="Kuo A."/>
            <person name="Tarkka M."/>
            <person name="Buscot F."/>
            <person name="Kohler A."/>
            <person name="Nagy L.G."/>
            <person name="Floudas D."/>
            <person name="Copeland A."/>
            <person name="Barry K.W."/>
            <person name="Cichocki N."/>
            <person name="Veneault-Fourrey C."/>
            <person name="LaButti K."/>
            <person name="Lindquist E.A."/>
            <person name="Lipzen A."/>
            <person name="Lundell T."/>
            <person name="Morin E."/>
            <person name="Murat C."/>
            <person name="Sun H."/>
            <person name="Tunlid A."/>
            <person name="Henrissat B."/>
            <person name="Grigoriev I.V."/>
            <person name="Hibbett D.S."/>
            <person name="Martin F."/>
            <person name="Nordberg H.P."/>
            <person name="Cantor M.N."/>
            <person name="Hua S.X."/>
        </authorList>
    </citation>
    <scope>NUCLEOTIDE SEQUENCE [LARGE SCALE GENOMIC DNA]</scope>
    <source>
        <strain evidence="10 11">F 1598</strain>
    </source>
</reference>
<evidence type="ECO:0000256" key="7">
    <source>
        <dbReference type="SAM" id="MobiDB-lite"/>
    </source>
</evidence>
<feature type="transmembrane region" description="Helical" evidence="8">
    <location>
        <begin position="354"/>
        <end position="372"/>
    </location>
</feature>
<dbReference type="STRING" id="765440.A0A0C3ET11"/>
<evidence type="ECO:0000256" key="3">
    <source>
        <dbReference type="ARBA" id="ARBA00022692"/>
    </source>
</evidence>
<organism evidence="10 11">
    <name type="scientific">Piloderma croceum (strain F 1598)</name>
    <dbReference type="NCBI Taxonomy" id="765440"/>
    <lineage>
        <taxon>Eukaryota</taxon>
        <taxon>Fungi</taxon>
        <taxon>Dikarya</taxon>
        <taxon>Basidiomycota</taxon>
        <taxon>Agaricomycotina</taxon>
        <taxon>Agaricomycetes</taxon>
        <taxon>Agaricomycetidae</taxon>
        <taxon>Atheliales</taxon>
        <taxon>Atheliaceae</taxon>
        <taxon>Piloderma</taxon>
    </lineage>
</organism>
<dbReference type="GO" id="GO:0032979">
    <property type="term" value="P:protein insertion into mitochondrial inner membrane from matrix"/>
    <property type="evidence" value="ECO:0007669"/>
    <property type="project" value="TreeGrafter"/>
</dbReference>
<feature type="domain" description="Membrane insertase YidC/Oxa/ALB C-terminal" evidence="9">
    <location>
        <begin position="199"/>
        <end position="398"/>
    </location>
</feature>
<dbReference type="InParanoid" id="A0A0C3ET11"/>
<dbReference type="OrthoDB" id="2148490at2759"/>
<proteinExistence type="inferred from homology"/>
<feature type="region of interest" description="Disordered" evidence="7">
    <location>
        <begin position="84"/>
        <end position="133"/>
    </location>
</feature>
<keyword evidence="4 8" id="KW-1133">Transmembrane helix</keyword>
<accession>A0A0C3ET11</accession>
<dbReference type="EMBL" id="KN833044">
    <property type="protein sequence ID" value="KIM75660.1"/>
    <property type="molecule type" value="Genomic_DNA"/>
</dbReference>
<evidence type="ECO:0000256" key="4">
    <source>
        <dbReference type="ARBA" id="ARBA00022989"/>
    </source>
</evidence>
<evidence type="ECO:0000256" key="1">
    <source>
        <dbReference type="ARBA" id="ARBA00004141"/>
    </source>
</evidence>
<dbReference type="CDD" id="cd20069">
    <property type="entry name" value="5TM_Oxa1-like"/>
    <property type="match status" value="1"/>
</dbReference>
<name>A0A0C3ET11_PILCF</name>
<dbReference type="InterPro" id="IPR001708">
    <property type="entry name" value="YidC/ALB3/OXA1/COX18"/>
</dbReference>
<evidence type="ECO:0000313" key="11">
    <source>
        <dbReference type="Proteomes" id="UP000054166"/>
    </source>
</evidence>
<feature type="transmembrane region" description="Helical" evidence="8">
    <location>
        <begin position="378"/>
        <end position="396"/>
    </location>
</feature>
<reference evidence="11" key="2">
    <citation type="submission" date="2015-01" db="EMBL/GenBank/DDBJ databases">
        <title>Evolutionary Origins and Diversification of the Mycorrhizal Mutualists.</title>
        <authorList>
            <consortium name="DOE Joint Genome Institute"/>
            <consortium name="Mycorrhizal Genomics Consortium"/>
            <person name="Kohler A."/>
            <person name="Kuo A."/>
            <person name="Nagy L.G."/>
            <person name="Floudas D."/>
            <person name="Copeland A."/>
            <person name="Barry K.W."/>
            <person name="Cichocki N."/>
            <person name="Veneault-Fourrey C."/>
            <person name="LaButti K."/>
            <person name="Lindquist E.A."/>
            <person name="Lipzen A."/>
            <person name="Lundell T."/>
            <person name="Morin E."/>
            <person name="Murat C."/>
            <person name="Riley R."/>
            <person name="Ohm R."/>
            <person name="Sun H."/>
            <person name="Tunlid A."/>
            <person name="Henrissat B."/>
            <person name="Grigoriev I.V."/>
            <person name="Hibbett D.S."/>
            <person name="Martin F."/>
        </authorList>
    </citation>
    <scope>NUCLEOTIDE SEQUENCE [LARGE SCALE GENOMIC DNA]</scope>
    <source>
        <strain evidence="11">F 1598</strain>
    </source>
</reference>
<dbReference type="HOGENOM" id="CLU_029282_6_1_1"/>
<evidence type="ECO:0000256" key="6">
    <source>
        <dbReference type="RuleBase" id="RU003945"/>
    </source>
</evidence>
<dbReference type="GO" id="GO:0005743">
    <property type="term" value="C:mitochondrial inner membrane"/>
    <property type="evidence" value="ECO:0007669"/>
    <property type="project" value="TreeGrafter"/>
</dbReference>
<evidence type="ECO:0000256" key="5">
    <source>
        <dbReference type="ARBA" id="ARBA00023136"/>
    </source>
</evidence>
<sequence length="447" mass="48954">MTDTVREATTCRIHMFSLKRGCNDCHWVDHAKAVEGVLGPAVCDGGPILYCRMARLFVIPYCERPRLHIPKPYLATIPNSRNFWGSPSTPSKSPSQPSTIQPTDRPVTSDLQTPAFNENTSTAEPEPIWAGTSEPLTSNAELASSVDAPPSSVTDFITPDMVPPLQYGDLADLGLISWTPAGLIRWSFEVMQVSTGIPWFWTIVAGTIFWRIILLPLNIRGSRNVARMTIHAPELEAANKRLKSTAGKEGPDRQRAMKELADVYAKAGVSPRSVFLVPLVPLPVMIGLFFGVKGMCEHPIEQLKHSGFDLLPDLTAITSVADPYFILPIIVVATMNLQMKLAARDTDPKKASNLHIFNILRAASPLFALFMSQLPVGVAVYALTSIIMSLVITSIMQRSAVRNVLNLPPLPANPPKLPTFMESRQALLKSLHDGVKAAEEQAKNPKP</sequence>
<gene>
    <name evidence="10" type="ORF">PILCRDRAFT_91999</name>
</gene>
<dbReference type="PANTHER" id="PTHR12428:SF65">
    <property type="entry name" value="CYTOCHROME C OXIDASE ASSEMBLY PROTEIN COX18, MITOCHONDRIAL"/>
    <property type="match status" value="1"/>
</dbReference>
<keyword evidence="5 8" id="KW-0472">Membrane</keyword>
<evidence type="ECO:0000259" key="9">
    <source>
        <dbReference type="Pfam" id="PF02096"/>
    </source>
</evidence>
<dbReference type="NCBIfam" id="TIGR03592">
    <property type="entry name" value="yidC_oxa1_cterm"/>
    <property type="match status" value="1"/>
</dbReference>
<keyword evidence="11" id="KW-1185">Reference proteome</keyword>
<keyword evidence="3 6" id="KW-0812">Transmembrane</keyword>
<feature type="compositionally biased region" description="Low complexity" evidence="7">
    <location>
        <begin position="86"/>
        <end position="103"/>
    </location>
</feature>
<comment type="similarity">
    <text evidence="2 6">Belongs to the OXA1/ALB3/YidC family.</text>
</comment>
<feature type="compositionally biased region" description="Polar residues" evidence="7">
    <location>
        <begin position="109"/>
        <end position="123"/>
    </location>
</feature>
<evidence type="ECO:0000256" key="8">
    <source>
        <dbReference type="SAM" id="Phobius"/>
    </source>
</evidence>
<comment type="subcellular location">
    <subcellularLocation>
        <location evidence="1 6">Membrane</location>
        <topology evidence="1 6">Multi-pass membrane protein</topology>
    </subcellularLocation>
</comment>
<evidence type="ECO:0000256" key="2">
    <source>
        <dbReference type="ARBA" id="ARBA00009877"/>
    </source>
</evidence>
<evidence type="ECO:0000313" key="10">
    <source>
        <dbReference type="EMBL" id="KIM75660.1"/>
    </source>
</evidence>
<protein>
    <recommendedName>
        <fullName evidence="9">Membrane insertase YidC/Oxa/ALB C-terminal domain-containing protein</fullName>
    </recommendedName>
</protein>
<dbReference type="Proteomes" id="UP000054166">
    <property type="component" value="Unassembled WGS sequence"/>
</dbReference>
<dbReference type="PANTHER" id="PTHR12428">
    <property type="entry name" value="OXA1"/>
    <property type="match status" value="1"/>
</dbReference>
<dbReference type="AlphaFoldDB" id="A0A0C3ET11"/>
<feature type="transmembrane region" description="Helical" evidence="8">
    <location>
        <begin position="274"/>
        <end position="294"/>
    </location>
</feature>
<dbReference type="FunCoup" id="A0A0C3ET11">
    <property type="interactions" value="346"/>
</dbReference>
<feature type="transmembrane region" description="Helical" evidence="8">
    <location>
        <begin position="199"/>
        <end position="219"/>
    </location>
</feature>
<dbReference type="Pfam" id="PF02096">
    <property type="entry name" value="60KD_IMP"/>
    <property type="match status" value="1"/>
</dbReference>
<feature type="transmembrane region" description="Helical" evidence="8">
    <location>
        <begin position="314"/>
        <end position="333"/>
    </location>
</feature>
<dbReference type="InterPro" id="IPR028055">
    <property type="entry name" value="YidC/Oxa/ALB_C"/>
</dbReference>